<comment type="caution">
    <text evidence="1">The sequence shown here is derived from an EMBL/GenBank/DDBJ whole genome shotgun (WGS) entry which is preliminary data.</text>
</comment>
<protein>
    <submittedName>
        <fullName evidence="1">Uncharacterized protein</fullName>
    </submittedName>
</protein>
<name>E6LP01_9FIRM</name>
<accession>E6LP01</accession>
<dbReference type="Proteomes" id="UP000003434">
    <property type="component" value="Unassembled WGS sequence"/>
</dbReference>
<proteinExistence type="predicted"/>
<evidence type="ECO:0000313" key="2">
    <source>
        <dbReference type="Proteomes" id="UP000003434"/>
    </source>
</evidence>
<organism evidence="1 2">
    <name type="scientific">Lachnoanaerobaculum saburreum DSM 3986</name>
    <dbReference type="NCBI Taxonomy" id="887325"/>
    <lineage>
        <taxon>Bacteria</taxon>
        <taxon>Bacillati</taxon>
        <taxon>Bacillota</taxon>
        <taxon>Clostridia</taxon>
        <taxon>Lachnospirales</taxon>
        <taxon>Lachnospiraceae</taxon>
        <taxon>Lachnoanaerobaculum</taxon>
    </lineage>
</organism>
<reference evidence="1 2" key="1">
    <citation type="submission" date="2010-12" db="EMBL/GenBank/DDBJ databases">
        <authorList>
            <person name="Muzny D."/>
            <person name="Qin X."/>
            <person name="Deng J."/>
            <person name="Jiang H."/>
            <person name="Liu Y."/>
            <person name="Qu J."/>
            <person name="Song X.-Z."/>
            <person name="Zhang L."/>
            <person name="Thornton R."/>
            <person name="Coyle M."/>
            <person name="Francisco L."/>
            <person name="Jackson L."/>
            <person name="Javaid M."/>
            <person name="Korchina V."/>
            <person name="Kovar C."/>
            <person name="Mata R."/>
            <person name="Mathew T."/>
            <person name="Ngo R."/>
            <person name="Nguyen L."/>
            <person name="Nguyen N."/>
            <person name="Okwuonu G."/>
            <person name="Ongeri F."/>
            <person name="Pham C."/>
            <person name="Simmons D."/>
            <person name="Wilczek-Boney K."/>
            <person name="Hale W."/>
            <person name="Jakkamsetti A."/>
            <person name="Pham P."/>
            <person name="Ruth R."/>
            <person name="San Lucas F."/>
            <person name="Warren J."/>
            <person name="Zhang J."/>
            <person name="Zhao Z."/>
            <person name="Zhou C."/>
            <person name="Zhu D."/>
            <person name="Lee S."/>
            <person name="Bess C."/>
            <person name="Blankenburg K."/>
            <person name="Forbes L."/>
            <person name="Fu Q."/>
            <person name="Gubbala S."/>
            <person name="Hirani K."/>
            <person name="Jayaseelan J.C."/>
            <person name="Lara F."/>
            <person name="Munidasa M."/>
            <person name="Palculict T."/>
            <person name="Patil S."/>
            <person name="Pu L.-L."/>
            <person name="Saada N."/>
            <person name="Tang L."/>
            <person name="Weissenberger G."/>
            <person name="Zhu Y."/>
            <person name="Hemphill L."/>
            <person name="Shang Y."/>
            <person name="Youmans B."/>
            <person name="Ayvaz T."/>
            <person name="Ross M."/>
            <person name="Santibanez J."/>
            <person name="Aqrawi P."/>
            <person name="Gross S."/>
            <person name="Joshi V."/>
            <person name="Fowler G."/>
            <person name="Nazareth L."/>
            <person name="Reid J."/>
            <person name="Worley K."/>
            <person name="Petrosino J."/>
            <person name="Highlander S."/>
            <person name="Gibbs R."/>
        </authorList>
    </citation>
    <scope>NUCLEOTIDE SEQUENCE [LARGE SCALE GENOMIC DNA]</scope>
    <source>
        <strain evidence="1 2">DSM 3986</strain>
    </source>
</reference>
<gene>
    <name evidence="1" type="ORF">HMPREF0381_1686</name>
</gene>
<dbReference type="AlphaFoldDB" id="E6LP01"/>
<dbReference type="EMBL" id="AEPW01000073">
    <property type="protein sequence ID" value="EFU76422.1"/>
    <property type="molecule type" value="Genomic_DNA"/>
</dbReference>
<sequence length="69" mass="7641">MYYLKNNNNEGYVIVDASGANVLEFSSGIPEYDTAAETLNIENSSSVKYLYVNAMPAIVNENAYLNLIQ</sequence>
<evidence type="ECO:0000313" key="1">
    <source>
        <dbReference type="EMBL" id="EFU76422.1"/>
    </source>
</evidence>
<dbReference type="HOGENOM" id="CLU_2770757_0_0_9"/>